<reference evidence="2" key="1">
    <citation type="journal article" date="2017" name="Environ. Microbiol. Rep.">
        <title>Genetic Diversity of Marine Anaerobic Ammonium-Oxidizing Bacteria as Revealed by Genomic and Proteomic Analyses of 'Candidatus Scalindua japonica'.</title>
        <authorList>
            <person name="Oshiki M."/>
            <person name="Mizuto K."/>
            <person name="Kimura Z."/>
            <person name="Kindaichi T."/>
            <person name="Satoh H."/>
            <person name="Okabe S."/>
        </authorList>
    </citation>
    <scope>NUCLEOTIDE SEQUENCE [LARGE SCALE GENOMIC DNA]</scope>
    <source>
        <strain evidence="2">husup-a2</strain>
    </source>
</reference>
<accession>A0A286U2Q1</accession>
<comment type="caution">
    <text evidence="1">The sequence shown here is derived from an EMBL/GenBank/DDBJ whole genome shotgun (WGS) entry which is preliminary data.</text>
</comment>
<organism evidence="1 2">
    <name type="scientific">Candidatus Scalindua japonica</name>
    <dbReference type="NCBI Taxonomy" id="1284222"/>
    <lineage>
        <taxon>Bacteria</taxon>
        <taxon>Pseudomonadati</taxon>
        <taxon>Planctomycetota</taxon>
        <taxon>Candidatus Brocadiia</taxon>
        <taxon>Candidatus Brocadiales</taxon>
        <taxon>Candidatus Scalinduaceae</taxon>
        <taxon>Candidatus Scalindua</taxon>
    </lineage>
</organism>
<dbReference type="Proteomes" id="UP000218542">
    <property type="component" value="Unassembled WGS sequence"/>
</dbReference>
<name>A0A286U2Q1_9BACT</name>
<keyword evidence="1" id="KW-0689">Ribosomal protein</keyword>
<dbReference type="RefSeq" id="WP_096895805.1">
    <property type="nucleotide sequence ID" value="NZ_BAOS01000031.1"/>
</dbReference>
<dbReference type="OrthoDB" id="9864916at2"/>
<dbReference type="EMBL" id="BAOS01000031">
    <property type="protein sequence ID" value="GAX62412.1"/>
    <property type="molecule type" value="Genomic_DNA"/>
</dbReference>
<gene>
    <name evidence="1" type="ORF">SCALIN_C31_0047</name>
</gene>
<evidence type="ECO:0000313" key="2">
    <source>
        <dbReference type="Proteomes" id="UP000218542"/>
    </source>
</evidence>
<proteinExistence type="predicted"/>
<protein>
    <submittedName>
        <fullName evidence="1">Ribosomal protein S17E</fullName>
    </submittedName>
</protein>
<dbReference type="GO" id="GO:0005840">
    <property type="term" value="C:ribosome"/>
    <property type="evidence" value="ECO:0007669"/>
    <property type="project" value="UniProtKB-KW"/>
</dbReference>
<sequence length="71" mass="8610">MGINRLFLGPFNAKIFGEEIKEKQDKVFDEILQEEHVKFEQLISKIEKKWNTENHCREYNLKEKYHLPSTE</sequence>
<dbReference type="AlphaFoldDB" id="A0A286U2Q1"/>
<keyword evidence="2" id="KW-1185">Reference proteome</keyword>
<keyword evidence="1" id="KW-0687">Ribonucleoprotein</keyword>
<evidence type="ECO:0000313" key="1">
    <source>
        <dbReference type="EMBL" id="GAX62412.1"/>
    </source>
</evidence>